<dbReference type="InterPro" id="IPR018967">
    <property type="entry name" value="FeS-contain_CDGSH-typ"/>
</dbReference>
<dbReference type="SMART" id="SM00704">
    <property type="entry name" value="ZnF_CDGSH"/>
    <property type="match status" value="1"/>
</dbReference>
<evidence type="ECO:0000313" key="6">
    <source>
        <dbReference type="EMBL" id="WIG00115.1"/>
    </source>
</evidence>
<reference evidence="6 7" key="1">
    <citation type="submission" date="2023-05" db="EMBL/GenBank/DDBJ databases">
        <title>Comparative genomics reveals the evidence of polycyclic aromatic hydrocarbons degradation in moderately halophilic genus Pontibacillus.</title>
        <authorList>
            <person name="Yang H."/>
            <person name="Qian Z."/>
        </authorList>
    </citation>
    <scope>NUCLEOTIDE SEQUENCE [LARGE SCALE GENOMIC DNA]</scope>
    <source>
        <strain evidence="7">HN14</strain>
    </source>
</reference>
<keyword evidence="1" id="KW-0001">2Fe-2S</keyword>
<evidence type="ECO:0000256" key="2">
    <source>
        <dbReference type="ARBA" id="ARBA00022723"/>
    </source>
</evidence>
<gene>
    <name evidence="6" type="ORF">QNI29_02455</name>
</gene>
<dbReference type="Gene3D" id="3.40.5.90">
    <property type="entry name" value="CDGSH iron-sulfur domain, mitoNEET-type"/>
    <property type="match status" value="1"/>
</dbReference>
<dbReference type="Proteomes" id="UP001236652">
    <property type="component" value="Chromosome"/>
</dbReference>
<evidence type="ECO:0000256" key="1">
    <source>
        <dbReference type="ARBA" id="ARBA00022714"/>
    </source>
</evidence>
<dbReference type="EMBL" id="CP126446">
    <property type="protein sequence ID" value="WIG00115.1"/>
    <property type="molecule type" value="Genomic_DNA"/>
</dbReference>
<proteinExistence type="predicted"/>
<name>A0ABY8V304_9BACI</name>
<dbReference type="Pfam" id="PF09360">
    <property type="entry name" value="zf-CDGSH"/>
    <property type="match status" value="1"/>
</dbReference>
<protein>
    <submittedName>
        <fullName evidence="6">CDGSH iron-sulfur domain-containing protein</fullName>
    </submittedName>
</protein>
<feature type="domain" description="Iron-binding zinc finger CDGSH type" evidence="5">
    <location>
        <begin position="21"/>
        <end position="58"/>
    </location>
</feature>
<organism evidence="6 7">
    <name type="scientific">Pontibacillus chungwhensis</name>
    <dbReference type="NCBI Taxonomy" id="265426"/>
    <lineage>
        <taxon>Bacteria</taxon>
        <taxon>Bacillati</taxon>
        <taxon>Bacillota</taxon>
        <taxon>Bacilli</taxon>
        <taxon>Bacillales</taxon>
        <taxon>Bacillaceae</taxon>
        <taxon>Pontibacillus</taxon>
    </lineage>
</organism>
<keyword evidence="2" id="KW-0479">Metal-binding</keyword>
<keyword evidence="3" id="KW-0408">Iron</keyword>
<evidence type="ECO:0000256" key="4">
    <source>
        <dbReference type="ARBA" id="ARBA00023014"/>
    </source>
</evidence>
<evidence type="ECO:0000259" key="5">
    <source>
        <dbReference type="SMART" id="SM00704"/>
    </source>
</evidence>
<dbReference type="InterPro" id="IPR042216">
    <property type="entry name" value="MitoNEET_CISD"/>
</dbReference>
<evidence type="ECO:0000313" key="7">
    <source>
        <dbReference type="Proteomes" id="UP001236652"/>
    </source>
</evidence>
<keyword evidence="7" id="KW-1185">Reference proteome</keyword>
<accession>A0ABY8V304</accession>
<sequence length="66" mass="7177">MADIKVRDNGPLFVSGEFTIKDATGQEYVTKKGCSLCRCGLSNNKPFCDGTHKGVFKDESRAPNPP</sequence>
<evidence type="ECO:0000256" key="3">
    <source>
        <dbReference type="ARBA" id="ARBA00023004"/>
    </source>
</evidence>
<keyword evidence="4" id="KW-0411">Iron-sulfur</keyword>